<keyword evidence="6 14" id="KW-0812">Transmembrane</keyword>
<dbReference type="PANTHER" id="PTHR32552">
    <property type="entry name" value="FERRICHROME IRON RECEPTOR-RELATED"/>
    <property type="match status" value="1"/>
</dbReference>
<keyword evidence="7 18" id="KW-0732">Signal</keyword>
<evidence type="ECO:0000313" key="21">
    <source>
        <dbReference type="EMBL" id="RIX73295.1"/>
    </source>
</evidence>
<dbReference type="Proteomes" id="UP000265619">
    <property type="component" value="Unassembled WGS sequence"/>
</dbReference>
<evidence type="ECO:0000256" key="18">
    <source>
        <dbReference type="SAM" id="SignalP"/>
    </source>
</evidence>
<organism evidence="21 22">
    <name type="scientific">Acidovorax cavernicola</name>
    <dbReference type="NCBI Taxonomy" id="1675792"/>
    <lineage>
        <taxon>Bacteria</taxon>
        <taxon>Pseudomonadati</taxon>
        <taxon>Pseudomonadota</taxon>
        <taxon>Betaproteobacteria</taxon>
        <taxon>Burkholderiales</taxon>
        <taxon>Comamonadaceae</taxon>
        <taxon>Acidovorax</taxon>
    </lineage>
</organism>
<evidence type="ECO:0000256" key="9">
    <source>
        <dbReference type="ARBA" id="ARBA00023065"/>
    </source>
</evidence>
<feature type="short sequence motif" description="TonB C-terminal box" evidence="15">
    <location>
        <begin position="713"/>
        <end position="730"/>
    </location>
</feature>
<evidence type="ECO:0000256" key="1">
    <source>
        <dbReference type="ARBA" id="ARBA00004571"/>
    </source>
</evidence>
<dbReference type="InterPro" id="IPR010917">
    <property type="entry name" value="TonB_rcpt_CS"/>
</dbReference>
<dbReference type="GO" id="GO:0015891">
    <property type="term" value="P:siderophore transport"/>
    <property type="evidence" value="ECO:0007669"/>
    <property type="project" value="InterPro"/>
</dbReference>
<feature type="domain" description="TonB-dependent receptor plug" evidence="20">
    <location>
        <begin position="76"/>
        <end position="176"/>
    </location>
</feature>
<dbReference type="InterPro" id="IPR000531">
    <property type="entry name" value="Beta-barrel_TonB"/>
</dbReference>
<evidence type="ECO:0000256" key="16">
    <source>
        <dbReference type="RuleBase" id="RU003357"/>
    </source>
</evidence>
<evidence type="ECO:0000256" key="12">
    <source>
        <dbReference type="ARBA" id="ARBA00023170"/>
    </source>
</evidence>
<keyword evidence="10 16" id="KW-0798">TonB box</keyword>
<dbReference type="Pfam" id="PF00593">
    <property type="entry name" value="TonB_dep_Rec_b-barrel"/>
    <property type="match status" value="1"/>
</dbReference>
<name>A0A9X8CZ48_9BURK</name>
<evidence type="ECO:0000256" key="15">
    <source>
        <dbReference type="PROSITE-ProRule" id="PRU10144"/>
    </source>
</evidence>
<dbReference type="CDD" id="cd01347">
    <property type="entry name" value="ligand_gated_channel"/>
    <property type="match status" value="1"/>
</dbReference>
<keyword evidence="4 14" id="KW-1134">Transmembrane beta strand</keyword>
<evidence type="ECO:0000256" key="7">
    <source>
        <dbReference type="ARBA" id="ARBA00022729"/>
    </source>
</evidence>
<evidence type="ECO:0000256" key="5">
    <source>
        <dbReference type="ARBA" id="ARBA00022496"/>
    </source>
</evidence>
<evidence type="ECO:0000256" key="8">
    <source>
        <dbReference type="ARBA" id="ARBA00023004"/>
    </source>
</evidence>
<comment type="caution">
    <text evidence="21">The sequence shown here is derived from an EMBL/GenBank/DDBJ whole genome shotgun (WGS) entry which is preliminary data.</text>
</comment>
<evidence type="ECO:0000256" key="10">
    <source>
        <dbReference type="ARBA" id="ARBA00023077"/>
    </source>
</evidence>
<evidence type="ECO:0000256" key="3">
    <source>
        <dbReference type="ARBA" id="ARBA00022448"/>
    </source>
</evidence>
<dbReference type="Gene3D" id="2.170.130.10">
    <property type="entry name" value="TonB-dependent receptor, plug domain"/>
    <property type="match status" value="1"/>
</dbReference>
<dbReference type="PROSITE" id="PS01156">
    <property type="entry name" value="TONB_DEPENDENT_REC_2"/>
    <property type="match status" value="1"/>
</dbReference>
<evidence type="ECO:0000256" key="2">
    <source>
        <dbReference type="ARBA" id="ARBA00009810"/>
    </source>
</evidence>
<protein>
    <submittedName>
        <fullName evidence="21">TonB-dependent siderophore receptor</fullName>
    </submittedName>
</protein>
<dbReference type="AlphaFoldDB" id="A0A9X8CZ48"/>
<comment type="similarity">
    <text evidence="2 14 16">Belongs to the TonB-dependent receptor family.</text>
</comment>
<dbReference type="InterPro" id="IPR037066">
    <property type="entry name" value="Plug_dom_sf"/>
</dbReference>
<dbReference type="InterPro" id="IPR010105">
    <property type="entry name" value="TonB_sidphr_rcpt"/>
</dbReference>
<evidence type="ECO:0000313" key="22">
    <source>
        <dbReference type="Proteomes" id="UP000265619"/>
    </source>
</evidence>
<dbReference type="OrthoDB" id="174652at2"/>
<dbReference type="InterPro" id="IPR036942">
    <property type="entry name" value="Beta-barrel_TonB_sf"/>
</dbReference>
<dbReference type="Gene3D" id="2.40.170.20">
    <property type="entry name" value="TonB-dependent receptor, beta-barrel domain"/>
    <property type="match status" value="1"/>
</dbReference>
<dbReference type="PANTHER" id="PTHR32552:SF74">
    <property type="entry name" value="HYDROXAMATE SIDEROPHORE RECEPTOR FHUE"/>
    <property type="match status" value="1"/>
</dbReference>
<evidence type="ECO:0000256" key="17">
    <source>
        <dbReference type="SAM" id="MobiDB-lite"/>
    </source>
</evidence>
<feature type="signal peptide" evidence="18">
    <location>
        <begin position="1"/>
        <end position="34"/>
    </location>
</feature>
<keyword evidence="8" id="KW-0408">Iron</keyword>
<keyword evidence="22" id="KW-1185">Reference proteome</keyword>
<feature type="chain" id="PRO_5040823550" evidence="18">
    <location>
        <begin position="35"/>
        <end position="730"/>
    </location>
</feature>
<evidence type="ECO:0000256" key="4">
    <source>
        <dbReference type="ARBA" id="ARBA00022452"/>
    </source>
</evidence>
<sequence>MKRVKKSFHSAPARGQLTQLSLCIAMAMPLLATAQESRDTLPAVTVEATGQSETTEGTGAYTTGASKTATPLSMSLRETPQSVTVVTQQRIEDQGFQTITDVINNTTGVSVNQYETSRGQFTARGFDINSLLIDGVPTTWEQPWSSGEIFTSLATYDRVEVVRGATGLTTGAGDPSAAINLVRKRATSKVFTGNVELDVGSWKQRRAMVDLSTPLNAAKTVRARVVGEVSEGDSYIRGLSKDNSTLFATVEADLGSRTLLTAGLSRQKFDTKGPMWGGLPVWYSEGIRTDWDRSKSSAADWTRWNTVYQTYFTSLEHRFDNDWKLKLSYNRGNRKADSYLLYLSGAPSLVSGLGMSTFAASYNVHTRQDDFSAQANGVVKLFGREHELAFGYVNSRQKFSAYDRSATPSFGMASDFNNWSGASVEPVWGAPSYYGKSVTQQDAVYGAGRFNITDALKLIAGARATNYQRSGDDIYSNPYKLKYNSEVTPYAGLVFDLSKELSLYASYTDIFQPQNARDIRGDYIEPIKGRSFETGLKGEFLDGKLQASAAVFHIKQKNLAVATTDRLTGLGGLPETVYRASDGATSKGFEMEVTGELARGWNLSAGYTQFTLKDSTGDDVNTIYPRKLLRVFTTYRLPGALNGLTLGGGVSWQGRTYTNALDPLGVTQKIEQGAYALVNLMARYEFTPQLSAQLNLNNVTNKKYYGMFDAYSQITYAAPRSANLTVKYKF</sequence>
<dbReference type="GO" id="GO:0009279">
    <property type="term" value="C:cell outer membrane"/>
    <property type="evidence" value="ECO:0007669"/>
    <property type="project" value="UniProtKB-SubCell"/>
</dbReference>
<comment type="subcellular location">
    <subcellularLocation>
        <location evidence="1 14">Cell outer membrane</location>
        <topology evidence="1 14">Multi-pass membrane protein</topology>
    </subcellularLocation>
</comment>
<evidence type="ECO:0000256" key="6">
    <source>
        <dbReference type="ARBA" id="ARBA00022692"/>
    </source>
</evidence>
<dbReference type="EMBL" id="QXMN01000067">
    <property type="protein sequence ID" value="RIX73295.1"/>
    <property type="molecule type" value="Genomic_DNA"/>
</dbReference>
<dbReference type="PROSITE" id="PS52016">
    <property type="entry name" value="TONB_DEPENDENT_REC_3"/>
    <property type="match status" value="1"/>
</dbReference>
<evidence type="ECO:0000259" key="20">
    <source>
        <dbReference type="Pfam" id="PF07715"/>
    </source>
</evidence>
<dbReference type="NCBIfam" id="TIGR01783">
    <property type="entry name" value="TonB-siderophor"/>
    <property type="match status" value="1"/>
</dbReference>
<keyword evidence="13 14" id="KW-0998">Cell outer membrane</keyword>
<accession>A0A9X8CZ48</accession>
<dbReference type="GO" id="GO:0015344">
    <property type="term" value="F:siderophore uptake transmembrane transporter activity"/>
    <property type="evidence" value="ECO:0007669"/>
    <property type="project" value="TreeGrafter"/>
</dbReference>
<keyword evidence="11 14" id="KW-0472">Membrane</keyword>
<keyword evidence="9" id="KW-0406">Ion transport</keyword>
<feature type="region of interest" description="Disordered" evidence="17">
    <location>
        <begin position="47"/>
        <end position="66"/>
    </location>
</feature>
<proteinExistence type="inferred from homology"/>
<evidence type="ECO:0000259" key="19">
    <source>
        <dbReference type="Pfam" id="PF00593"/>
    </source>
</evidence>
<evidence type="ECO:0000256" key="13">
    <source>
        <dbReference type="ARBA" id="ARBA00023237"/>
    </source>
</evidence>
<evidence type="ECO:0000256" key="11">
    <source>
        <dbReference type="ARBA" id="ARBA00023136"/>
    </source>
</evidence>
<dbReference type="FunFam" id="2.170.130.10:FF:000010">
    <property type="entry name" value="Ferripyoverdine receptor"/>
    <property type="match status" value="1"/>
</dbReference>
<dbReference type="SUPFAM" id="SSF56935">
    <property type="entry name" value="Porins"/>
    <property type="match status" value="1"/>
</dbReference>
<feature type="compositionally biased region" description="Low complexity" evidence="17">
    <location>
        <begin position="53"/>
        <end position="65"/>
    </location>
</feature>
<keyword evidence="5" id="KW-0410">Iron transport</keyword>
<keyword evidence="12 21" id="KW-0675">Receptor</keyword>
<dbReference type="Pfam" id="PF07715">
    <property type="entry name" value="Plug"/>
    <property type="match status" value="1"/>
</dbReference>
<keyword evidence="3 14" id="KW-0813">Transport</keyword>
<dbReference type="GO" id="GO:0038023">
    <property type="term" value="F:signaling receptor activity"/>
    <property type="evidence" value="ECO:0007669"/>
    <property type="project" value="InterPro"/>
</dbReference>
<reference evidence="21 22" key="1">
    <citation type="submission" date="2018-09" db="EMBL/GenBank/DDBJ databases">
        <title>Acidovorax cavernicola nov. sp. isolated from Gruta de las Maravillas (Aracena, Spain).</title>
        <authorList>
            <person name="Jurado V."/>
            <person name="Gutierrez-Patricio S."/>
            <person name="Gonzalez-Pimentel J.L."/>
            <person name="Miller A.Z."/>
            <person name="Laiz L."/>
            <person name="Saiz-Jimenez C."/>
        </authorList>
    </citation>
    <scope>NUCLEOTIDE SEQUENCE [LARGE SCALE GENOMIC DNA]</scope>
    <source>
        <strain evidence="21 22">1011MAR4D40.2</strain>
    </source>
</reference>
<dbReference type="InterPro" id="IPR012910">
    <property type="entry name" value="Plug_dom"/>
</dbReference>
<feature type="domain" description="TonB-dependent receptor-like beta-barrel" evidence="19">
    <location>
        <begin position="291"/>
        <end position="699"/>
    </location>
</feature>
<dbReference type="InterPro" id="IPR039426">
    <property type="entry name" value="TonB-dep_rcpt-like"/>
</dbReference>
<gene>
    <name evidence="21" type="ORF">D3H34_29535</name>
</gene>
<dbReference type="RefSeq" id="WP_119558261.1">
    <property type="nucleotide sequence ID" value="NZ_QXMN01000067.1"/>
</dbReference>
<evidence type="ECO:0000256" key="14">
    <source>
        <dbReference type="PROSITE-ProRule" id="PRU01360"/>
    </source>
</evidence>